<evidence type="ECO:0000313" key="10">
    <source>
        <dbReference type="Proteomes" id="UP000652761"/>
    </source>
</evidence>
<dbReference type="SUPFAM" id="SSF101936">
    <property type="entry name" value="DNA-binding pseudobarrel domain"/>
    <property type="match status" value="3"/>
</dbReference>
<dbReference type="Gene3D" id="2.40.330.10">
    <property type="entry name" value="DNA-binding pseudobarrel domain"/>
    <property type="match status" value="3"/>
</dbReference>
<evidence type="ECO:0000256" key="5">
    <source>
        <dbReference type="ARBA" id="ARBA00023163"/>
    </source>
</evidence>
<evidence type="ECO:0000256" key="7">
    <source>
        <dbReference type="SAM" id="MobiDB-lite"/>
    </source>
</evidence>
<dbReference type="InterPro" id="IPR015300">
    <property type="entry name" value="DNA-bd_pseudobarrel_sf"/>
</dbReference>
<keyword evidence="3" id="KW-0805">Transcription regulation</keyword>
<evidence type="ECO:0000256" key="2">
    <source>
        <dbReference type="ARBA" id="ARBA00022737"/>
    </source>
</evidence>
<comment type="caution">
    <text evidence="9">The sequence shown here is derived from an EMBL/GenBank/DDBJ whole genome shotgun (WGS) entry which is preliminary data.</text>
</comment>
<dbReference type="PANTHER" id="PTHR31674">
    <property type="entry name" value="B3 DOMAIN-CONTAINING PROTEIN REM-LIKE 3-RELATED"/>
    <property type="match status" value="1"/>
</dbReference>
<dbReference type="SMART" id="SM01019">
    <property type="entry name" value="B3"/>
    <property type="match status" value="3"/>
</dbReference>
<keyword evidence="6" id="KW-0539">Nucleus</keyword>
<sequence length="493" mass="56868">MMKKLRKVLFPYYFLLTIADTESYLNLIHLPETALAWPEQSSQVLLLAELPLPLYYRRYFYSGWNWNWSYWCLLWILGEGNTLNFGEGWENFAEDHRLAMGDFLVFKHKGSLVFDVTIFDPTTCERQYHKVGLASRVTNDQIPGQEEAPKGEELSNNVEEALKGFRRQETSSCGKRAAEPMEPVTSTKRRWIDPEEFKEQRHDHKEPDIMEAAPRGPQFEIVTRLFHKNPSVEIPAAFSASNKLSSVRRLFLRDPRGVVWPTNVNHWREASRIRSRIIGRGWRRFCAANNLEDGDICVFELRERNVLHVQVRKNGSPQAACRREKIRPVKAPEADAASSDVSMRNRKPPSQQNTAKVIEPPSHCKVEQVVGTVKDHTPLPYRGFMSRITPSEAGRGYLRIPRYFFLSFADFSAVRQITLHVDGQSRKWPANVLHWKGRSRELARIGAGWRYFCRCNNVVAGDVCIFRLTSIKQRFTFHVEVIKALSCPSPCGC</sequence>
<evidence type="ECO:0000259" key="8">
    <source>
        <dbReference type="PROSITE" id="PS50863"/>
    </source>
</evidence>
<dbReference type="InterPro" id="IPR039218">
    <property type="entry name" value="REM_fam"/>
</dbReference>
<evidence type="ECO:0000256" key="1">
    <source>
        <dbReference type="ARBA" id="ARBA00004123"/>
    </source>
</evidence>
<dbReference type="GO" id="GO:0005634">
    <property type="term" value="C:nucleus"/>
    <property type="evidence" value="ECO:0007669"/>
    <property type="project" value="UniProtKB-SubCell"/>
</dbReference>
<feature type="domain" description="TF-B3" evidence="8">
    <location>
        <begin position="13"/>
        <end position="122"/>
    </location>
</feature>
<keyword evidence="2" id="KW-0677">Repeat</keyword>
<evidence type="ECO:0000256" key="4">
    <source>
        <dbReference type="ARBA" id="ARBA00023125"/>
    </source>
</evidence>
<feature type="region of interest" description="Disordered" evidence="7">
    <location>
        <begin position="317"/>
        <end position="356"/>
    </location>
</feature>
<evidence type="ECO:0000313" key="9">
    <source>
        <dbReference type="EMBL" id="MQL95283.1"/>
    </source>
</evidence>
<dbReference type="OrthoDB" id="683934at2759"/>
<keyword evidence="10" id="KW-1185">Reference proteome</keyword>
<proteinExistence type="predicted"/>
<dbReference type="AlphaFoldDB" id="A0A843VSV1"/>
<feature type="compositionally biased region" description="Basic and acidic residues" evidence="7">
    <location>
        <begin position="321"/>
        <end position="333"/>
    </location>
</feature>
<dbReference type="CDD" id="cd10017">
    <property type="entry name" value="B3_DNA"/>
    <property type="match status" value="3"/>
</dbReference>
<dbReference type="Pfam" id="PF02362">
    <property type="entry name" value="B3"/>
    <property type="match status" value="2"/>
</dbReference>
<comment type="subcellular location">
    <subcellularLocation>
        <location evidence="1">Nucleus</location>
    </subcellularLocation>
</comment>
<organism evidence="9 10">
    <name type="scientific">Colocasia esculenta</name>
    <name type="common">Wild taro</name>
    <name type="synonym">Arum esculentum</name>
    <dbReference type="NCBI Taxonomy" id="4460"/>
    <lineage>
        <taxon>Eukaryota</taxon>
        <taxon>Viridiplantae</taxon>
        <taxon>Streptophyta</taxon>
        <taxon>Embryophyta</taxon>
        <taxon>Tracheophyta</taxon>
        <taxon>Spermatophyta</taxon>
        <taxon>Magnoliopsida</taxon>
        <taxon>Liliopsida</taxon>
        <taxon>Araceae</taxon>
        <taxon>Aroideae</taxon>
        <taxon>Colocasieae</taxon>
        <taxon>Colocasia</taxon>
    </lineage>
</organism>
<keyword evidence="4" id="KW-0238">DNA-binding</keyword>
<dbReference type="GO" id="GO:0003677">
    <property type="term" value="F:DNA binding"/>
    <property type="evidence" value="ECO:0007669"/>
    <property type="project" value="UniProtKB-KW"/>
</dbReference>
<evidence type="ECO:0000256" key="3">
    <source>
        <dbReference type="ARBA" id="ARBA00023015"/>
    </source>
</evidence>
<dbReference type="PANTHER" id="PTHR31674:SF62">
    <property type="entry name" value="B3 DOMAIN-CONTAINING PROTEIN REM14-RELATED"/>
    <property type="match status" value="1"/>
</dbReference>
<protein>
    <recommendedName>
        <fullName evidence="8">TF-B3 domain-containing protein</fullName>
    </recommendedName>
</protein>
<feature type="domain" description="TF-B3" evidence="8">
    <location>
        <begin position="383"/>
        <end position="485"/>
    </location>
</feature>
<dbReference type="Proteomes" id="UP000652761">
    <property type="component" value="Unassembled WGS sequence"/>
</dbReference>
<gene>
    <name evidence="9" type="ORF">Taro_027949</name>
</gene>
<feature type="region of interest" description="Disordered" evidence="7">
    <location>
        <begin position="166"/>
        <end position="186"/>
    </location>
</feature>
<dbReference type="InterPro" id="IPR003340">
    <property type="entry name" value="B3_DNA-bd"/>
</dbReference>
<dbReference type="EMBL" id="NMUH01001778">
    <property type="protein sequence ID" value="MQL95283.1"/>
    <property type="molecule type" value="Genomic_DNA"/>
</dbReference>
<name>A0A843VSV1_COLES</name>
<accession>A0A843VSV1</accession>
<feature type="domain" description="TF-B3" evidence="8">
    <location>
        <begin position="217"/>
        <end position="315"/>
    </location>
</feature>
<evidence type="ECO:0000256" key="6">
    <source>
        <dbReference type="ARBA" id="ARBA00023242"/>
    </source>
</evidence>
<keyword evidence="5" id="KW-0804">Transcription</keyword>
<reference evidence="9" key="1">
    <citation type="submission" date="2017-07" db="EMBL/GenBank/DDBJ databases">
        <title>Taro Niue Genome Assembly and Annotation.</title>
        <authorList>
            <person name="Atibalentja N."/>
            <person name="Keating K."/>
            <person name="Fields C.J."/>
        </authorList>
    </citation>
    <scope>NUCLEOTIDE SEQUENCE</scope>
    <source>
        <strain evidence="9">Niue_2</strain>
        <tissue evidence="9">Leaf</tissue>
    </source>
</reference>
<dbReference type="PROSITE" id="PS50863">
    <property type="entry name" value="B3"/>
    <property type="match status" value="3"/>
</dbReference>